<proteinExistence type="predicted"/>
<keyword evidence="6" id="KW-0808">Transferase</keyword>
<keyword evidence="3" id="KW-0862">Zinc</keyword>
<name>A0A5B7CCP2_DAVIN</name>
<feature type="domain" description="RING-type" evidence="5">
    <location>
        <begin position="223"/>
        <end position="258"/>
    </location>
</feature>
<sequence length="270" mass="30705">MAVQAQLYPENLGLPMCGSQDWLMSSILGIDDGVHFNLQEQPQHTTQFHQHQSGFQSLGLNNSNREASCSSTGDQFLAMESLAAELEKQRQEIDWVLQLQNERLRTTLQKETRQQVAILLRKYESIMTSLMWQKDEDLAMATKKTMELQDCLRRKEMEIQVWQRMAKENEGTITNLNNMLKQVCERVSLSSNGAQDAESFCDSSNRGDNDQKVEEKQSKNMACKLCNARSSCIVFLPCRHLCACKSCEAFLGFCPVCESVKKASLEVFLV</sequence>
<evidence type="ECO:0000259" key="5">
    <source>
        <dbReference type="PROSITE" id="PS50089"/>
    </source>
</evidence>
<dbReference type="Gene3D" id="3.30.40.10">
    <property type="entry name" value="Zinc/RING finger domain, C3HC4 (zinc finger)"/>
    <property type="match status" value="1"/>
</dbReference>
<dbReference type="PIRSF" id="PIRSF036836">
    <property type="entry name" value="RNase_bind_SBP1"/>
    <property type="match status" value="1"/>
</dbReference>
<evidence type="ECO:0000313" key="6">
    <source>
        <dbReference type="EMBL" id="MPA78665.1"/>
    </source>
</evidence>
<evidence type="ECO:0000256" key="1">
    <source>
        <dbReference type="ARBA" id="ARBA00022723"/>
    </source>
</evidence>
<dbReference type="AlphaFoldDB" id="A0A5B7CCP2"/>
<dbReference type="PANTHER" id="PTHR42647">
    <property type="entry name" value="SBP (S-RIBONUCLEASE BINDING PROTEIN) FAMILY PROTEIN"/>
    <property type="match status" value="1"/>
</dbReference>
<accession>A0A5B7CCP2</accession>
<protein>
    <submittedName>
        <fullName evidence="6">Putative SBP family protein</fullName>
        <ecNumber evidence="6">2.3.2.27</ecNumber>
    </submittedName>
</protein>
<gene>
    <name evidence="6" type="ORF">Din_048106</name>
</gene>
<keyword evidence="2 4" id="KW-0863">Zinc-finger</keyword>
<dbReference type="FunFam" id="3.30.40.10:FF:000239">
    <property type="entry name" value="probable BOI-related E3 ubiquitin-protein ligase 2"/>
    <property type="match status" value="1"/>
</dbReference>
<dbReference type="GO" id="GO:0008270">
    <property type="term" value="F:zinc ion binding"/>
    <property type="evidence" value="ECO:0007669"/>
    <property type="project" value="UniProtKB-KW"/>
</dbReference>
<reference evidence="6" key="1">
    <citation type="submission" date="2019-08" db="EMBL/GenBank/DDBJ databases">
        <title>Reference gene set and small RNA set construction with multiple tissues from Davidia involucrata Baill.</title>
        <authorList>
            <person name="Yang H."/>
            <person name="Zhou C."/>
            <person name="Li G."/>
            <person name="Wang J."/>
            <person name="Gao P."/>
            <person name="Wang M."/>
            <person name="Wang R."/>
            <person name="Zhao Y."/>
        </authorList>
    </citation>
    <scope>NUCLEOTIDE SEQUENCE</scope>
    <source>
        <tissue evidence="6">Mixed with DoveR01_LX</tissue>
    </source>
</reference>
<dbReference type="EMBL" id="GHES01048106">
    <property type="protein sequence ID" value="MPA78665.1"/>
    <property type="molecule type" value="Transcribed_RNA"/>
</dbReference>
<keyword evidence="6" id="KW-0012">Acyltransferase</keyword>
<dbReference type="EC" id="2.3.2.27" evidence="6"/>
<dbReference type="PROSITE" id="PS50089">
    <property type="entry name" value="ZF_RING_2"/>
    <property type="match status" value="1"/>
</dbReference>
<dbReference type="Pfam" id="PF13920">
    <property type="entry name" value="zf-C3HC4_3"/>
    <property type="match status" value="1"/>
</dbReference>
<dbReference type="InterPro" id="IPR001841">
    <property type="entry name" value="Znf_RING"/>
</dbReference>
<dbReference type="GO" id="GO:0061630">
    <property type="term" value="F:ubiquitin protein ligase activity"/>
    <property type="evidence" value="ECO:0007669"/>
    <property type="project" value="UniProtKB-EC"/>
</dbReference>
<evidence type="ECO:0000256" key="4">
    <source>
        <dbReference type="PROSITE-ProRule" id="PRU00175"/>
    </source>
</evidence>
<dbReference type="PANTHER" id="PTHR42647:SF71">
    <property type="entry name" value="E3 UBIQUITIN-PROTEIN LIGASE BOI"/>
    <property type="match status" value="1"/>
</dbReference>
<evidence type="ECO:0000256" key="2">
    <source>
        <dbReference type="ARBA" id="ARBA00022771"/>
    </source>
</evidence>
<keyword evidence="1" id="KW-0479">Metal-binding</keyword>
<organism evidence="6">
    <name type="scientific">Davidia involucrata</name>
    <name type="common">Dove tree</name>
    <dbReference type="NCBI Taxonomy" id="16924"/>
    <lineage>
        <taxon>Eukaryota</taxon>
        <taxon>Viridiplantae</taxon>
        <taxon>Streptophyta</taxon>
        <taxon>Embryophyta</taxon>
        <taxon>Tracheophyta</taxon>
        <taxon>Spermatophyta</taxon>
        <taxon>Magnoliopsida</taxon>
        <taxon>eudicotyledons</taxon>
        <taxon>Gunneridae</taxon>
        <taxon>Pentapetalae</taxon>
        <taxon>asterids</taxon>
        <taxon>Cornales</taxon>
        <taxon>Nyssaceae</taxon>
        <taxon>Davidia</taxon>
    </lineage>
</organism>
<dbReference type="FunFam" id="1.10.1170.10:FF:000002">
    <property type="entry name" value="Baculoviral IAP repeat containing 7"/>
    <property type="match status" value="1"/>
</dbReference>
<evidence type="ECO:0000256" key="3">
    <source>
        <dbReference type="ARBA" id="ARBA00022833"/>
    </source>
</evidence>
<dbReference type="InterPro" id="IPR013083">
    <property type="entry name" value="Znf_RING/FYVE/PHD"/>
</dbReference>